<evidence type="ECO:0000313" key="3">
    <source>
        <dbReference type="Proteomes" id="UP000549617"/>
    </source>
</evidence>
<keyword evidence="3" id="KW-1185">Reference proteome</keyword>
<dbReference type="SUPFAM" id="SSF53474">
    <property type="entry name" value="alpha/beta-Hydrolases"/>
    <property type="match status" value="1"/>
</dbReference>
<organism evidence="2 3">
    <name type="scientific">Sphingobium boeckii</name>
    <dbReference type="NCBI Taxonomy" id="1082345"/>
    <lineage>
        <taxon>Bacteria</taxon>
        <taxon>Pseudomonadati</taxon>
        <taxon>Pseudomonadota</taxon>
        <taxon>Alphaproteobacteria</taxon>
        <taxon>Sphingomonadales</taxon>
        <taxon>Sphingomonadaceae</taxon>
        <taxon>Sphingobium</taxon>
    </lineage>
</organism>
<dbReference type="GO" id="GO:0016787">
    <property type="term" value="F:hydrolase activity"/>
    <property type="evidence" value="ECO:0007669"/>
    <property type="project" value="InterPro"/>
</dbReference>
<dbReference type="Gene3D" id="3.40.50.1820">
    <property type="entry name" value="alpha/beta hydrolase"/>
    <property type="match status" value="1"/>
</dbReference>
<sequence length="228" mass="24340">MMSEADFAGRGTTPLVLTIPGLNSSGPTHWQSIWERTRGDCDRVDLGMWASPRRNSWVTKLDHAIKMAPAPVILVAHSLGCLAVAWWAALEGQPYGWPVAGALLVAPPDCDRNDACQAVGGFGPVPKVSLPFPSVVVASRDDPYASIDRSHSMAKFWGSHFVDVGALGHINAESDVGAWLFGQRLLDRLIASANDRARMPPGDRSSAGPWSLYPPVAAPGPEHSGTRG</sequence>
<dbReference type="InterPro" id="IPR029058">
    <property type="entry name" value="AB_hydrolase_fold"/>
</dbReference>
<dbReference type="InterPro" id="IPR010662">
    <property type="entry name" value="RBBP9/YdeN"/>
</dbReference>
<comment type="caution">
    <text evidence="2">The sequence shown here is derived from an EMBL/GenBank/DDBJ whole genome shotgun (WGS) entry which is preliminary data.</text>
</comment>
<dbReference type="Proteomes" id="UP000549617">
    <property type="component" value="Unassembled WGS sequence"/>
</dbReference>
<dbReference type="EMBL" id="JACIJC010000004">
    <property type="protein sequence ID" value="MBB5686535.1"/>
    <property type="molecule type" value="Genomic_DNA"/>
</dbReference>
<dbReference type="AlphaFoldDB" id="A0A7W9AJ12"/>
<evidence type="ECO:0008006" key="4">
    <source>
        <dbReference type="Google" id="ProtNLM"/>
    </source>
</evidence>
<reference evidence="2 3" key="1">
    <citation type="submission" date="2020-08" db="EMBL/GenBank/DDBJ databases">
        <title>Genomic Encyclopedia of Type Strains, Phase IV (KMG-IV): sequencing the most valuable type-strain genomes for metagenomic binning, comparative biology and taxonomic classification.</title>
        <authorList>
            <person name="Goeker M."/>
        </authorList>
    </citation>
    <scope>NUCLEOTIDE SEQUENCE [LARGE SCALE GENOMIC DNA]</scope>
    <source>
        <strain evidence="2 3">DSM 25079</strain>
    </source>
</reference>
<evidence type="ECO:0000256" key="1">
    <source>
        <dbReference type="SAM" id="MobiDB-lite"/>
    </source>
</evidence>
<proteinExistence type="predicted"/>
<dbReference type="Pfam" id="PF06821">
    <property type="entry name" value="Ser_hydrolase"/>
    <property type="match status" value="1"/>
</dbReference>
<feature type="region of interest" description="Disordered" evidence="1">
    <location>
        <begin position="196"/>
        <end position="228"/>
    </location>
</feature>
<gene>
    <name evidence="2" type="ORF">FHS49_002559</name>
</gene>
<evidence type="ECO:0000313" key="2">
    <source>
        <dbReference type="EMBL" id="MBB5686535.1"/>
    </source>
</evidence>
<name>A0A7W9AJ12_9SPHN</name>
<protein>
    <recommendedName>
        <fullName evidence="4">Esterase</fullName>
    </recommendedName>
</protein>
<accession>A0A7W9AJ12</accession>